<organism evidence="3 4">
    <name type="scientific">Electrophorus voltai</name>
    <dbReference type="NCBI Taxonomy" id="2609070"/>
    <lineage>
        <taxon>Eukaryota</taxon>
        <taxon>Metazoa</taxon>
        <taxon>Chordata</taxon>
        <taxon>Craniata</taxon>
        <taxon>Vertebrata</taxon>
        <taxon>Euteleostomi</taxon>
        <taxon>Actinopterygii</taxon>
        <taxon>Neopterygii</taxon>
        <taxon>Teleostei</taxon>
        <taxon>Ostariophysi</taxon>
        <taxon>Gymnotiformes</taxon>
        <taxon>Gymnotoidei</taxon>
        <taxon>Gymnotidae</taxon>
        <taxon>Electrophorus</taxon>
    </lineage>
</organism>
<evidence type="ECO:0000313" key="4">
    <source>
        <dbReference type="Proteomes" id="UP001239994"/>
    </source>
</evidence>
<feature type="chain" id="PRO_5042250688" evidence="2">
    <location>
        <begin position="19"/>
        <end position="233"/>
    </location>
</feature>
<keyword evidence="1" id="KW-1133">Transmembrane helix</keyword>
<name>A0AAD9DRN3_9TELE</name>
<evidence type="ECO:0000313" key="3">
    <source>
        <dbReference type="EMBL" id="KAK1790683.1"/>
    </source>
</evidence>
<accession>A0AAD9DRN3</accession>
<evidence type="ECO:0000256" key="1">
    <source>
        <dbReference type="SAM" id="Phobius"/>
    </source>
</evidence>
<sequence>MEMLLVIQLAFLWDLSLGISDDAVIQYSRTGVVKDSGAMKEAVWVNGVSVGLLHDGVYNITTTAISIDSLITVENNSSFPNNLNYIPLRECRLKGQRVVLWSNQNGKYILALYPANDTWTAHEPQRGTLGQIWNHDTARSIVKGLQLEEECAKLLEKLHYLENSDGMYMITVVVLLLAAVVFTGLIFLSFVMSKKHGVLGSIIHYPTHSLGMSFEGHTKHIPCNIPSVSRVPY</sequence>
<proteinExistence type="predicted"/>
<dbReference type="EMBL" id="JAROKS010000021">
    <property type="protein sequence ID" value="KAK1790683.1"/>
    <property type="molecule type" value="Genomic_DNA"/>
</dbReference>
<feature type="signal peptide" evidence="2">
    <location>
        <begin position="1"/>
        <end position="18"/>
    </location>
</feature>
<evidence type="ECO:0000256" key="2">
    <source>
        <dbReference type="SAM" id="SignalP"/>
    </source>
</evidence>
<keyword evidence="1" id="KW-0472">Membrane</keyword>
<dbReference type="AlphaFoldDB" id="A0AAD9DRN3"/>
<keyword evidence="1" id="KW-0812">Transmembrane</keyword>
<dbReference type="Proteomes" id="UP001239994">
    <property type="component" value="Unassembled WGS sequence"/>
</dbReference>
<keyword evidence="4" id="KW-1185">Reference proteome</keyword>
<protein>
    <submittedName>
        <fullName evidence="3">Uncharacterized protein</fullName>
    </submittedName>
</protein>
<keyword evidence="2" id="KW-0732">Signal</keyword>
<feature type="transmembrane region" description="Helical" evidence="1">
    <location>
        <begin position="167"/>
        <end position="191"/>
    </location>
</feature>
<gene>
    <name evidence="3" type="ORF">P4O66_014547</name>
</gene>
<comment type="caution">
    <text evidence="3">The sequence shown here is derived from an EMBL/GenBank/DDBJ whole genome shotgun (WGS) entry which is preliminary data.</text>
</comment>
<reference evidence="3" key="1">
    <citation type="submission" date="2023-03" db="EMBL/GenBank/DDBJ databases">
        <title>Electrophorus voltai genome.</title>
        <authorList>
            <person name="Bian C."/>
        </authorList>
    </citation>
    <scope>NUCLEOTIDE SEQUENCE</scope>
    <source>
        <strain evidence="3">CB-2022</strain>
        <tissue evidence="3">Muscle</tissue>
    </source>
</reference>